<sequence length="1783" mass="200697">MKKTFTLFMSVLLFVFSLNNVYGKDAISNNESNDATVNSTVQSDTYLDNQSVINVVYGERYVTQDVYLIFPEFIKGTVSTNTYKRNSMMIMSEPSREPQLIDAIKKVNIKEPQSLYSLSSGTESISTLSGDVQVQETDLTLPGRNGLSFSLTRFYSSTSSNAYNKETEYAPYCNCSTTIDGYWGLQWSADKINVMYNETHLVGYYLWNNETINENGNIKPGMPNYDGSYTVLQDAMAYNSYLSSKAINTTVNPGNWAGPDYRGLFYRSASWTGSDVRFDIGGNLTSFWRTIARNKPYEQQLYPLGSGWSWDIPFIKTVSETNTSYLSMGIEGSYEISGNTLIGYPWKDRWLEESSIVVGNERSSRVLRTKEKKSYYFGGDGRLILITDAYNNTIKFSYINDSKYGKVLSTITDALDNTITITYDNWGIWLTKGADKIRYTIQTTGYTRPFPYLSFQPTSYLTDVSHLVGPDTQYFYDYKNAETNYALNYPVNNPYYLLKSIKHPSGARTEFTYQASPTTRSYGMYSTDQVYKVTSRKDITSSGTYNFNEYIYHSDLASSFNGNIDSFGTTVRSNKNNLVVDTLYDYRKVYNDSKSVYYTKSITTTAGDERTISTFKYDEGRKISIPQETTKTFYKGQQASSPEKTSVLYDDYGNVISQTNANQVTSTYSYDNNSHLLSSMNIPINNGSALNVQYTRNNQGDITETVFKDQLGTVLSKTNYEIDSYGNPTKVTIQDDNRSIVQTNNYGSDNAFLRKQTIDVSTIEDTQKIITEAEYNTSTGEMSWVEDGRDNRTNYEYDAYGRIRKIINPGGSFSEAIYNDAQNEVVLKDETGVQSKLRWNELGWKIEEGVFKPNGYQKLKSYQYDSYGRVSGEGDAEDRFFTYSYDAWDRLISSTTPKSETTTTIYDDLQRTQTIQDPTGVRSRVTFDILGQKIKTEIDKNKGKGFEQSGYWRYDFAGNAVEEQNSTFSKINSYDALNRLIEVKQPNGEKTAYSYSLAGALKKITHPDGTVETSQYDELGRRMQHTDGSGKSKKYLYDKAGNVTKLIDKGYQTTTYEYNNRNWLARKTVGGNSIGYQYDSAGRRTSMTDGTGVTGYYYTPGVGVLETTTYPDGKKLQYTYNKQGLRETMTDPFGLKLYYGYDGLNRLQKVGQTETTAMAEYGYHSNGLLKDIKLENGTSTTMNYNGYDLSDLTQLQGASTVLNRHSYTWSPDGNQLSKTDLVAGQSKNVQYGYDSLNRIETSTEFNELYVYDLRGNRQTLVSNQTPQLQEASYSYDGFNQLTGASVVGKSPVAYKYNGDGLMVERAENGSTRRYYYDGDQIIAEATVNGTTITPVAQYIRGKQLIARLSGTTKHFYYYNGHGDVTELRSSTGALVNRYSYDMWGNPLTVSEQVANPFRYSGEFWDSTTELQYLRARWYDPSMGRFMSEDTFEGQFNNPLTLNLYTYVYNNPLIYTDPTGHCGFKSWGDVGDCALDFIPVVGGVKSVQEALTGTNLVTGENLSVADRVIGLAGIVPGGKVAAKGVKLLGSEVKIGGKIVSACNCFTAGTKVITDEGEKNIEDIEVGDRVLAKDEETGEQAYKEVTHLYRNDKKITYELSVGDQIIETTENHPFWVEGKGWVLAADLQVGDELQQSNGNTLKIDKIKKVIHDELVKVYNFTVADFSTYYVSSLGIWVHNISCAEINWKGFGSGKLKSHWKKHGHEFGDISQNDYLKLAKGFAAETNSSFKEQVVGNFLVKYDPSSGRVLVGHIKDRQIRTFYKDDGRSADPFQAAIDLAKSLGGG</sequence>
<dbReference type="InterPro" id="IPR031325">
    <property type="entry name" value="RHS_repeat"/>
</dbReference>
<dbReference type="GO" id="GO:0016539">
    <property type="term" value="P:intein-mediated protein splicing"/>
    <property type="evidence" value="ECO:0007669"/>
    <property type="project" value="InterPro"/>
</dbReference>
<dbReference type="InterPro" id="IPR027797">
    <property type="entry name" value="PT-TG_dom"/>
</dbReference>
<dbReference type="Pfam" id="PF05593">
    <property type="entry name" value="RHS_repeat"/>
    <property type="match status" value="3"/>
</dbReference>
<evidence type="ECO:0000256" key="1">
    <source>
        <dbReference type="ARBA" id="ARBA00004613"/>
    </source>
</evidence>
<gene>
    <name evidence="6" type="ORF">B8V81_3563</name>
</gene>
<name>A0A2N5N4A4_9BACL</name>
<dbReference type="Proteomes" id="UP000234789">
    <property type="component" value="Unassembled WGS sequence"/>
</dbReference>
<dbReference type="Gene3D" id="2.180.10.10">
    <property type="entry name" value="RHS repeat-associated core"/>
    <property type="match status" value="3"/>
</dbReference>
<dbReference type="InterPro" id="IPR022385">
    <property type="entry name" value="Rhs_assc_core"/>
</dbReference>
<dbReference type="InterPro" id="IPR006141">
    <property type="entry name" value="Intein_N"/>
</dbReference>
<evidence type="ECO:0000256" key="2">
    <source>
        <dbReference type="ARBA" id="ARBA00022525"/>
    </source>
</evidence>
<feature type="chain" id="PRO_5014866013" description="Hint domain-containing protein" evidence="4">
    <location>
        <begin position="24"/>
        <end position="1783"/>
    </location>
</feature>
<dbReference type="InterPro" id="IPR050708">
    <property type="entry name" value="T6SS_VgrG/RHS"/>
</dbReference>
<keyword evidence="4" id="KW-0732">Signal</keyword>
<dbReference type="RefSeq" id="WP_180968479.1">
    <property type="nucleotide sequence ID" value="NZ_NFEZ01000004.1"/>
</dbReference>
<dbReference type="InterPro" id="IPR056823">
    <property type="entry name" value="TEN-like_YD-shell"/>
</dbReference>
<dbReference type="InterPro" id="IPR006530">
    <property type="entry name" value="YD"/>
</dbReference>
<dbReference type="NCBIfam" id="TIGR01643">
    <property type="entry name" value="YD_repeat_2x"/>
    <property type="match status" value="3"/>
</dbReference>
<reference evidence="6 7" key="1">
    <citation type="submission" date="2017-05" db="EMBL/GenBank/DDBJ databases">
        <title>Functional genome analysis of Paenibacillus pasadenensis strain R16: insights on endophytic life style and antifungal activity.</title>
        <authorList>
            <person name="Passera A."/>
            <person name="Marcolungo L."/>
            <person name="Casati P."/>
            <person name="Brasca M."/>
            <person name="Quaglino F."/>
            <person name="Delledonne M."/>
        </authorList>
    </citation>
    <scope>NUCLEOTIDE SEQUENCE [LARGE SCALE GENOMIC DNA]</scope>
    <source>
        <strain evidence="6 7">R16</strain>
    </source>
</reference>
<accession>A0A2N5N4A4</accession>
<dbReference type="GO" id="GO:0005576">
    <property type="term" value="C:extracellular region"/>
    <property type="evidence" value="ECO:0007669"/>
    <property type="project" value="UniProtKB-SubCell"/>
</dbReference>
<evidence type="ECO:0000256" key="3">
    <source>
        <dbReference type="ARBA" id="ARBA00022737"/>
    </source>
</evidence>
<comment type="subcellular location">
    <subcellularLocation>
        <location evidence="1">Secreted</location>
    </subcellularLocation>
</comment>
<evidence type="ECO:0000259" key="5">
    <source>
        <dbReference type="SMART" id="SM00306"/>
    </source>
</evidence>
<dbReference type="Pfam" id="PF14449">
    <property type="entry name" value="PT-TG"/>
    <property type="match status" value="1"/>
</dbReference>
<protein>
    <recommendedName>
        <fullName evidence="5">Hint domain-containing protein</fullName>
    </recommendedName>
</protein>
<keyword evidence="2" id="KW-0964">Secreted</keyword>
<dbReference type="Gene3D" id="2.170.16.10">
    <property type="entry name" value="Hedgehog/Intein (Hint) domain"/>
    <property type="match status" value="1"/>
</dbReference>
<keyword evidence="3" id="KW-0677">Repeat</keyword>
<evidence type="ECO:0000256" key="4">
    <source>
        <dbReference type="SAM" id="SignalP"/>
    </source>
</evidence>
<proteinExistence type="predicted"/>
<comment type="caution">
    <text evidence="6">The sequence shown here is derived from an EMBL/GenBank/DDBJ whole genome shotgun (WGS) entry which is preliminary data.</text>
</comment>
<evidence type="ECO:0000313" key="6">
    <source>
        <dbReference type="EMBL" id="PLT45132.1"/>
    </source>
</evidence>
<dbReference type="PANTHER" id="PTHR32305:SF17">
    <property type="entry name" value="TRNA NUCLEASE WAPA"/>
    <property type="match status" value="1"/>
</dbReference>
<keyword evidence="7" id="KW-1185">Reference proteome</keyword>
<dbReference type="InterPro" id="IPR003587">
    <property type="entry name" value="Hint_dom_N"/>
</dbReference>
<dbReference type="CDD" id="cd00081">
    <property type="entry name" value="Hint"/>
    <property type="match status" value="1"/>
</dbReference>
<dbReference type="SUPFAM" id="SSF51294">
    <property type="entry name" value="Hedgehog/intein (Hint) domain"/>
    <property type="match status" value="1"/>
</dbReference>
<evidence type="ECO:0000313" key="7">
    <source>
        <dbReference type="Proteomes" id="UP000234789"/>
    </source>
</evidence>
<dbReference type="NCBIfam" id="TIGR03696">
    <property type="entry name" value="Rhs_assc_core"/>
    <property type="match status" value="1"/>
</dbReference>
<dbReference type="PROSITE" id="PS50817">
    <property type="entry name" value="INTEIN_N_TER"/>
    <property type="match status" value="1"/>
</dbReference>
<dbReference type="Pfam" id="PF07591">
    <property type="entry name" value="PT-HINT"/>
    <property type="match status" value="1"/>
</dbReference>
<dbReference type="InterPro" id="IPR036844">
    <property type="entry name" value="Hint_dom_sf"/>
</dbReference>
<dbReference type="EMBL" id="NFEZ01000004">
    <property type="protein sequence ID" value="PLT45132.1"/>
    <property type="molecule type" value="Genomic_DNA"/>
</dbReference>
<dbReference type="Pfam" id="PF25023">
    <property type="entry name" value="TEN_YD-shell"/>
    <property type="match status" value="1"/>
</dbReference>
<organism evidence="6 7">
    <name type="scientific">Paenibacillus pasadenensis</name>
    <dbReference type="NCBI Taxonomy" id="217090"/>
    <lineage>
        <taxon>Bacteria</taxon>
        <taxon>Bacillati</taxon>
        <taxon>Bacillota</taxon>
        <taxon>Bacilli</taxon>
        <taxon>Bacillales</taxon>
        <taxon>Paenibacillaceae</taxon>
        <taxon>Paenibacillus</taxon>
    </lineage>
</organism>
<dbReference type="PANTHER" id="PTHR32305">
    <property type="match status" value="1"/>
</dbReference>
<feature type="signal peptide" evidence="4">
    <location>
        <begin position="1"/>
        <end position="23"/>
    </location>
</feature>
<feature type="domain" description="Hint" evidence="5">
    <location>
        <begin position="1541"/>
        <end position="1635"/>
    </location>
</feature>
<dbReference type="SMART" id="SM00306">
    <property type="entry name" value="HintN"/>
    <property type="match status" value="1"/>
</dbReference>